<feature type="domain" description="SAM-dependent MTase RsmB/NOP-type" evidence="5">
    <location>
        <begin position="1"/>
        <end position="91"/>
    </location>
</feature>
<dbReference type="InterPro" id="IPR049560">
    <property type="entry name" value="MeTrfase_RsmB-F_NOP2_cat"/>
</dbReference>
<dbReference type="AlphaFoldDB" id="X1FRS6"/>
<keyword evidence="1" id="KW-0489">Methyltransferase</keyword>
<dbReference type="SUPFAM" id="SSF53335">
    <property type="entry name" value="S-adenosyl-L-methionine-dependent methyltransferases"/>
    <property type="match status" value="1"/>
</dbReference>
<name>X1FRS6_9ZZZZ</name>
<dbReference type="PRINTS" id="PR02008">
    <property type="entry name" value="RCMTFAMILY"/>
</dbReference>
<dbReference type="InterPro" id="IPR023267">
    <property type="entry name" value="RCMT"/>
</dbReference>
<evidence type="ECO:0000256" key="3">
    <source>
        <dbReference type="ARBA" id="ARBA00022691"/>
    </source>
</evidence>
<dbReference type="GO" id="GO:0070475">
    <property type="term" value="P:rRNA base methylation"/>
    <property type="evidence" value="ECO:0007669"/>
    <property type="project" value="TreeGrafter"/>
</dbReference>
<dbReference type="InterPro" id="IPR001678">
    <property type="entry name" value="MeTrfase_RsmB-F_NOP2_dom"/>
</dbReference>
<dbReference type="InterPro" id="IPR029063">
    <property type="entry name" value="SAM-dependent_MTases_sf"/>
</dbReference>
<dbReference type="GO" id="GO:0000470">
    <property type="term" value="P:maturation of LSU-rRNA"/>
    <property type="evidence" value="ECO:0007669"/>
    <property type="project" value="TreeGrafter"/>
</dbReference>
<dbReference type="EMBL" id="BARU01012958">
    <property type="protein sequence ID" value="GAH32044.1"/>
    <property type="molecule type" value="Genomic_DNA"/>
</dbReference>
<dbReference type="Pfam" id="PF01189">
    <property type="entry name" value="Methyltr_RsmB-F"/>
    <property type="match status" value="1"/>
</dbReference>
<dbReference type="GO" id="GO:0009383">
    <property type="term" value="F:rRNA (cytosine-C5-)-methyltransferase activity"/>
    <property type="evidence" value="ECO:0007669"/>
    <property type="project" value="TreeGrafter"/>
</dbReference>
<comment type="caution">
    <text evidence="6">The sequence shown here is derived from an EMBL/GenBank/DDBJ whole genome shotgun (WGS) entry which is preliminary data.</text>
</comment>
<evidence type="ECO:0000313" key="6">
    <source>
        <dbReference type="EMBL" id="GAH32044.1"/>
    </source>
</evidence>
<dbReference type="PANTHER" id="PTHR22807:SF30">
    <property type="entry name" value="28S RRNA (CYTOSINE(4447)-C(5))-METHYLTRANSFERASE-RELATED"/>
    <property type="match status" value="1"/>
</dbReference>
<accession>X1FRS6</accession>
<protein>
    <recommendedName>
        <fullName evidence="5">SAM-dependent MTase RsmB/NOP-type domain-containing protein</fullName>
    </recommendedName>
</protein>
<reference evidence="6" key="1">
    <citation type="journal article" date="2014" name="Front. Microbiol.">
        <title>High frequency of phylogenetically diverse reductive dehalogenase-homologous genes in deep subseafloor sedimentary metagenomes.</title>
        <authorList>
            <person name="Kawai M."/>
            <person name="Futagami T."/>
            <person name="Toyoda A."/>
            <person name="Takaki Y."/>
            <person name="Nishi S."/>
            <person name="Hori S."/>
            <person name="Arai W."/>
            <person name="Tsubouchi T."/>
            <person name="Morono Y."/>
            <person name="Uchiyama I."/>
            <person name="Ito T."/>
            <person name="Fujiyama A."/>
            <person name="Inagaki F."/>
            <person name="Takami H."/>
        </authorList>
    </citation>
    <scope>NUCLEOTIDE SEQUENCE</scope>
    <source>
        <strain evidence="6">Expedition CK06-06</strain>
    </source>
</reference>
<proteinExistence type="predicted"/>
<dbReference type="PROSITE" id="PS51686">
    <property type="entry name" value="SAM_MT_RSMB_NOP"/>
    <property type="match status" value="1"/>
</dbReference>
<keyword evidence="3" id="KW-0949">S-adenosyl-L-methionine</keyword>
<gene>
    <name evidence="6" type="ORF">S03H2_23645</name>
</gene>
<evidence type="ECO:0000256" key="1">
    <source>
        <dbReference type="ARBA" id="ARBA00022603"/>
    </source>
</evidence>
<keyword evidence="4" id="KW-0694">RNA-binding</keyword>
<dbReference type="Gene3D" id="3.40.50.150">
    <property type="entry name" value="Vaccinia Virus protein VP39"/>
    <property type="match status" value="1"/>
</dbReference>
<evidence type="ECO:0000256" key="2">
    <source>
        <dbReference type="ARBA" id="ARBA00022679"/>
    </source>
</evidence>
<keyword evidence="2" id="KW-0808">Transferase</keyword>
<evidence type="ECO:0000256" key="4">
    <source>
        <dbReference type="ARBA" id="ARBA00022884"/>
    </source>
</evidence>
<dbReference type="PANTHER" id="PTHR22807">
    <property type="entry name" value="NOP2 YEAST -RELATED NOL1/NOP2/FMU SUN DOMAIN-CONTAINING"/>
    <property type="match status" value="1"/>
</dbReference>
<dbReference type="GO" id="GO:0003723">
    <property type="term" value="F:RNA binding"/>
    <property type="evidence" value="ECO:0007669"/>
    <property type="project" value="UniProtKB-KW"/>
</dbReference>
<organism evidence="6">
    <name type="scientific">marine sediment metagenome</name>
    <dbReference type="NCBI Taxonomy" id="412755"/>
    <lineage>
        <taxon>unclassified sequences</taxon>
        <taxon>metagenomes</taxon>
        <taxon>ecological metagenomes</taxon>
    </lineage>
</organism>
<evidence type="ECO:0000259" key="5">
    <source>
        <dbReference type="PROSITE" id="PS51686"/>
    </source>
</evidence>
<sequence length="92" mass="10215">MLDAAIAILAPGGTLVYSTCSIAPEENELVIDDMLRKHEDIYMAPIDLDYGVSGYTQPYGIALDESLSLAKRFLPHLHGLEGFFICKIRKEE</sequence>
<dbReference type="GO" id="GO:0005730">
    <property type="term" value="C:nucleolus"/>
    <property type="evidence" value="ECO:0007669"/>
    <property type="project" value="TreeGrafter"/>
</dbReference>